<protein>
    <submittedName>
        <fullName evidence="2">Uncharacterized protein</fullName>
    </submittedName>
</protein>
<dbReference type="RefSeq" id="WP_101499048.1">
    <property type="nucleotide sequence ID" value="NZ_CP025583.1"/>
</dbReference>
<proteinExistence type="predicted"/>
<dbReference type="KEGG" id="paru:CYR75_04830"/>
<sequence length="101" mass="11221">MDRLSQDELRALDKEELSLVEQSMGDLTRLGGSQLADLVRRLRDRRDRARDLADRQRREARGKAEPAGLHPAGGDEGMRLKKQVLTAALDRATAAQDAGRT</sequence>
<evidence type="ECO:0000256" key="1">
    <source>
        <dbReference type="SAM" id="MobiDB-lite"/>
    </source>
</evidence>
<reference evidence="3" key="1">
    <citation type="submission" date="2017-12" db="EMBL/GenBank/DDBJ databases">
        <title>Genomic analysis of Paracoccus sp. CBA4604.</title>
        <authorList>
            <person name="Roh S.W."/>
            <person name="Kim J.Y."/>
            <person name="Kim J.S."/>
        </authorList>
    </citation>
    <scope>NUCLEOTIDE SEQUENCE [LARGE SCALE GENOMIC DNA]</scope>
    <source>
        <strain evidence="3">CBA4604</strain>
    </source>
</reference>
<accession>A0A2K9MDK0</accession>
<keyword evidence="3" id="KW-1185">Reference proteome</keyword>
<dbReference type="AlphaFoldDB" id="A0A2K9MDK0"/>
<gene>
    <name evidence="2" type="ORF">CYR75_04830</name>
</gene>
<dbReference type="Proteomes" id="UP000234882">
    <property type="component" value="Chromosome"/>
</dbReference>
<dbReference type="EMBL" id="CP025583">
    <property type="protein sequence ID" value="AUM73694.1"/>
    <property type="molecule type" value="Genomic_DNA"/>
</dbReference>
<feature type="compositionally biased region" description="Basic and acidic residues" evidence="1">
    <location>
        <begin position="46"/>
        <end position="64"/>
    </location>
</feature>
<feature type="region of interest" description="Disordered" evidence="1">
    <location>
        <begin position="46"/>
        <end position="80"/>
    </location>
</feature>
<evidence type="ECO:0000313" key="3">
    <source>
        <dbReference type="Proteomes" id="UP000234882"/>
    </source>
</evidence>
<name>A0A2K9MDK0_9RHOB</name>
<organism evidence="2 3">
    <name type="scientific">Paracoccus jeotgali</name>
    <dbReference type="NCBI Taxonomy" id="2065379"/>
    <lineage>
        <taxon>Bacteria</taxon>
        <taxon>Pseudomonadati</taxon>
        <taxon>Pseudomonadota</taxon>
        <taxon>Alphaproteobacteria</taxon>
        <taxon>Rhodobacterales</taxon>
        <taxon>Paracoccaceae</taxon>
        <taxon>Paracoccus</taxon>
    </lineage>
</organism>
<evidence type="ECO:0000313" key="2">
    <source>
        <dbReference type="EMBL" id="AUM73694.1"/>
    </source>
</evidence>